<evidence type="ECO:0000256" key="3">
    <source>
        <dbReference type="ARBA" id="ARBA00022676"/>
    </source>
</evidence>
<protein>
    <recommendedName>
        <fullName evidence="2">chitin synthase</fullName>
        <ecNumber evidence="2">2.4.1.16</ecNumber>
    </recommendedName>
</protein>
<dbReference type="RefSeq" id="XP_004184241.1">
    <property type="nucleotide sequence ID" value="XM_004184193.1"/>
</dbReference>
<accession>L7FK10</accession>
<dbReference type="OMA" id="STWANLV"/>
<feature type="transmembrane region" description="Helical" evidence="7">
    <location>
        <begin position="154"/>
        <end position="173"/>
    </location>
</feature>
<dbReference type="VEuPathDB" id="AmoebaDB:EIN_284810"/>
<evidence type="ECO:0000256" key="6">
    <source>
        <dbReference type="ARBA" id="ARBA00023136"/>
    </source>
</evidence>
<dbReference type="Proteomes" id="UP000014680">
    <property type="component" value="Unassembled WGS sequence"/>
</dbReference>
<dbReference type="AlphaFoldDB" id="L7FK10"/>
<feature type="transmembrane region" description="Helical" evidence="7">
    <location>
        <begin position="59"/>
        <end position="77"/>
    </location>
</feature>
<keyword evidence="8" id="KW-0808">Transferase</keyword>
<keyword evidence="6 7" id="KW-0472">Membrane</keyword>
<keyword evidence="9" id="KW-1185">Reference proteome</keyword>
<dbReference type="CDD" id="cd04190">
    <property type="entry name" value="Chitin_synth_C"/>
    <property type="match status" value="1"/>
</dbReference>
<feature type="transmembrane region" description="Helical" evidence="7">
    <location>
        <begin position="185"/>
        <end position="206"/>
    </location>
</feature>
<feature type="transmembrane region" description="Helical" evidence="7">
    <location>
        <begin position="679"/>
        <end position="701"/>
    </location>
</feature>
<evidence type="ECO:0000313" key="8">
    <source>
        <dbReference type="EMBL" id="ELP84895.1"/>
    </source>
</evidence>
<evidence type="ECO:0000256" key="4">
    <source>
        <dbReference type="ARBA" id="ARBA00022692"/>
    </source>
</evidence>
<feature type="transmembrane region" description="Helical" evidence="7">
    <location>
        <begin position="876"/>
        <end position="899"/>
    </location>
</feature>
<dbReference type="GeneID" id="14883800"/>
<dbReference type="Pfam" id="PF03142">
    <property type="entry name" value="Chitin_synth_2"/>
    <property type="match status" value="1"/>
</dbReference>
<dbReference type="Gene3D" id="3.90.550.10">
    <property type="entry name" value="Spore Coat Polysaccharide Biosynthesis Protein SpsA, Chain A"/>
    <property type="match status" value="1"/>
</dbReference>
<dbReference type="GO" id="GO:0016020">
    <property type="term" value="C:membrane"/>
    <property type="evidence" value="ECO:0007669"/>
    <property type="project" value="UniProtKB-SubCell"/>
</dbReference>
<evidence type="ECO:0000256" key="5">
    <source>
        <dbReference type="ARBA" id="ARBA00022989"/>
    </source>
</evidence>
<feature type="transmembrane region" description="Helical" evidence="7">
    <location>
        <begin position="218"/>
        <end position="237"/>
    </location>
</feature>
<dbReference type="PANTHER" id="PTHR22914">
    <property type="entry name" value="CHITIN SYNTHASE"/>
    <property type="match status" value="1"/>
</dbReference>
<dbReference type="PANTHER" id="PTHR22914:SF41">
    <property type="entry name" value="CHITIN SYNTHASE 7"/>
    <property type="match status" value="1"/>
</dbReference>
<comment type="subcellular location">
    <subcellularLocation>
        <location evidence="1">Membrane</location>
        <topology evidence="1">Multi-pass membrane protein</topology>
    </subcellularLocation>
</comment>
<dbReference type="EC" id="2.4.1.16" evidence="2"/>
<feature type="transmembrane region" description="Helical" evidence="7">
    <location>
        <begin position="257"/>
        <end position="278"/>
    </location>
</feature>
<dbReference type="GO" id="GO:0071944">
    <property type="term" value="C:cell periphery"/>
    <property type="evidence" value="ECO:0007669"/>
    <property type="project" value="TreeGrafter"/>
</dbReference>
<evidence type="ECO:0000256" key="1">
    <source>
        <dbReference type="ARBA" id="ARBA00004141"/>
    </source>
</evidence>
<dbReference type="InterPro" id="IPR029044">
    <property type="entry name" value="Nucleotide-diphossugar_trans"/>
</dbReference>
<evidence type="ECO:0000256" key="7">
    <source>
        <dbReference type="SAM" id="Phobius"/>
    </source>
</evidence>
<feature type="transmembrane region" description="Helical" evidence="7">
    <location>
        <begin position="722"/>
        <end position="755"/>
    </location>
</feature>
<organism evidence="8 9">
    <name type="scientific">Entamoeba invadens IP1</name>
    <dbReference type="NCBI Taxonomy" id="370355"/>
    <lineage>
        <taxon>Eukaryota</taxon>
        <taxon>Amoebozoa</taxon>
        <taxon>Evosea</taxon>
        <taxon>Archamoebae</taxon>
        <taxon>Mastigamoebida</taxon>
        <taxon>Entamoebidae</taxon>
        <taxon>Entamoeba</taxon>
    </lineage>
</organism>
<keyword evidence="5 7" id="KW-1133">Transmembrane helix</keyword>
<gene>
    <name evidence="8" type="ORF">EIN_284810</name>
</gene>
<dbReference type="SUPFAM" id="SSF53448">
    <property type="entry name" value="Nucleotide-diphospho-sugar transferases"/>
    <property type="match status" value="1"/>
</dbReference>
<feature type="transmembrane region" description="Helical" evidence="7">
    <location>
        <begin position="767"/>
        <end position="790"/>
    </location>
</feature>
<dbReference type="InterPro" id="IPR004835">
    <property type="entry name" value="Chitin_synth"/>
</dbReference>
<keyword evidence="4 7" id="KW-0812">Transmembrane</keyword>
<feature type="transmembrane region" description="Helical" evidence="7">
    <location>
        <begin position="28"/>
        <end position="53"/>
    </location>
</feature>
<dbReference type="OrthoDB" id="370884at2759"/>
<sequence length="920" mass="106195">MLTFGPSILAFRALYRAVFYEKIFTKSILIHLLCGIVEGGSQGIAMIIFVYFFENTQQYITLLYLDVVSFLPFLFYIIPAFSKCRMSSFLNLIFAVIPLASVVVISWHYEFYWQMVVACTLNIVPYWRSLVLWKQNRNKKFDKHRNLVSFVRELTKLVAIIVGFNLVYFTDTINQNEYWLVDSDYLVSVVIVCIAPFILHHTTTWGMKALMPITTTTLPLLFSTVLSLLIYLLTCHWNVISEIENGMCTFYAGDADWWFVACFVGVFFSVVFLCFHIINQSQYVTKTRDVWTIPDVSVISPESSLLLNRQMDDTSNSTTSVKDEATFQQMNIIVCATMYHENQKEMERLLESFTKLDSKEESKGHVYFCIVFDDACRTEGTTLHCNLFVDQLVRLLQQERIKLEYETQWFGAVAFGTFKNTTPITVFLKDSSKIKRNKRYSQLVLFNYAQRILPMKNTFVLFTDGDTYFSPSSVEKLCLEISAEPRCGAISGRVFPDGKGIWAQYQQFEYATSHWLQKTAEEELGTVLCCPGCFTLVRLESVFDVSMKDINVFEKYCEQPKSGMGVLTHNFGEDRWMSYLLVERGWWLKYCSITKSKSFCPTTTMEFFNQRRRWLTSTWANTAMIVKNWMTIKTNNKRVNTLFMIYTFINFIATFATPATTLLLVYGFLVNNDIPYCEVIAFVLAVCPTLFFLIVEIITMFKPSPRFEIITVDILKWFYAFEMLLVVANIVYSCVTVSTISISLLFCGLLIVIYAVTILLHAEFEKILGGVITFFLIPTTNILLIIYSLVHLNDVTWGTREQKGEAIEKLILAKESNYNYLERSDRFTVSEVTNVKKMQSQLRKTQFGTAVIFLIASTFWIGLSVGLMVLDSLFKFTIFGMSFSFMLVPTCLTLALTLTQFFSMLFHRMNTLAFILSRTE</sequence>
<dbReference type="GO" id="GO:0004100">
    <property type="term" value="F:chitin synthase activity"/>
    <property type="evidence" value="ECO:0007669"/>
    <property type="project" value="UniProtKB-EC"/>
</dbReference>
<evidence type="ECO:0000313" key="9">
    <source>
        <dbReference type="Proteomes" id="UP000014680"/>
    </source>
</evidence>
<feature type="transmembrane region" description="Helical" evidence="7">
    <location>
        <begin position="89"/>
        <end position="109"/>
    </location>
</feature>
<dbReference type="KEGG" id="eiv:EIN_284810"/>
<feature type="transmembrane region" description="Helical" evidence="7">
    <location>
        <begin position="643"/>
        <end position="667"/>
    </location>
</feature>
<feature type="transmembrane region" description="Helical" evidence="7">
    <location>
        <begin position="847"/>
        <end position="870"/>
    </location>
</feature>
<keyword evidence="3 8" id="KW-0328">Glycosyltransferase</keyword>
<feature type="transmembrane region" description="Helical" evidence="7">
    <location>
        <begin position="115"/>
        <end position="133"/>
    </location>
</feature>
<proteinExistence type="predicted"/>
<reference evidence="8 9" key="1">
    <citation type="submission" date="2012-10" db="EMBL/GenBank/DDBJ databases">
        <authorList>
            <person name="Zafar N."/>
            <person name="Inman J."/>
            <person name="Hall N."/>
            <person name="Lorenzi H."/>
            <person name="Caler E."/>
        </authorList>
    </citation>
    <scope>NUCLEOTIDE SEQUENCE [LARGE SCALE GENOMIC DNA]</scope>
    <source>
        <strain evidence="8 9">IP1</strain>
    </source>
</reference>
<evidence type="ECO:0000256" key="2">
    <source>
        <dbReference type="ARBA" id="ARBA00012543"/>
    </source>
</evidence>
<dbReference type="EMBL" id="KB207106">
    <property type="protein sequence ID" value="ELP84895.1"/>
    <property type="molecule type" value="Genomic_DNA"/>
</dbReference>
<dbReference type="GO" id="GO:0006031">
    <property type="term" value="P:chitin biosynthetic process"/>
    <property type="evidence" value="ECO:0007669"/>
    <property type="project" value="TreeGrafter"/>
</dbReference>
<name>L7FK10_ENTIV</name>